<dbReference type="EMBL" id="KN833021">
    <property type="protein sequence ID" value="KIM77776.1"/>
    <property type="molecule type" value="Genomic_DNA"/>
</dbReference>
<reference evidence="1 2" key="1">
    <citation type="submission" date="2014-04" db="EMBL/GenBank/DDBJ databases">
        <authorList>
            <consortium name="DOE Joint Genome Institute"/>
            <person name="Kuo A."/>
            <person name="Tarkka M."/>
            <person name="Buscot F."/>
            <person name="Kohler A."/>
            <person name="Nagy L.G."/>
            <person name="Floudas D."/>
            <person name="Copeland A."/>
            <person name="Barry K.W."/>
            <person name="Cichocki N."/>
            <person name="Veneault-Fourrey C."/>
            <person name="LaButti K."/>
            <person name="Lindquist E.A."/>
            <person name="Lipzen A."/>
            <person name="Lundell T."/>
            <person name="Morin E."/>
            <person name="Murat C."/>
            <person name="Sun H."/>
            <person name="Tunlid A."/>
            <person name="Henrissat B."/>
            <person name="Grigoriev I.V."/>
            <person name="Hibbett D.S."/>
            <person name="Martin F."/>
            <person name="Nordberg H.P."/>
            <person name="Cantor M.N."/>
            <person name="Hua S.X."/>
        </authorList>
    </citation>
    <scope>NUCLEOTIDE SEQUENCE [LARGE SCALE GENOMIC DNA]</scope>
    <source>
        <strain evidence="1 2">F 1598</strain>
    </source>
</reference>
<dbReference type="InParanoid" id="A0A0C3FD56"/>
<organism evidence="1 2">
    <name type="scientific">Piloderma croceum (strain F 1598)</name>
    <dbReference type="NCBI Taxonomy" id="765440"/>
    <lineage>
        <taxon>Eukaryota</taxon>
        <taxon>Fungi</taxon>
        <taxon>Dikarya</taxon>
        <taxon>Basidiomycota</taxon>
        <taxon>Agaricomycotina</taxon>
        <taxon>Agaricomycetes</taxon>
        <taxon>Agaricomycetidae</taxon>
        <taxon>Atheliales</taxon>
        <taxon>Atheliaceae</taxon>
        <taxon>Piloderma</taxon>
    </lineage>
</organism>
<dbReference type="HOGENOM" id="CLU_1907460_0_0_1"/>
<dbReference type="Proteomes" id="UP000054166">
    <property type="component" value="Unassembled WGS sequence"/>
</dbReference>
<dbReference type="AlphaFoldDB" id="A0A0C3FD56"/>
<protein>
    <submittedName>
        <fullName evidence="1">Uncharacterized protein</fullName>
    </submittedName>
</protein>
<reference evidence="2" key="2">
    <citation type="submission" date="2015-01" db="EMBL/GenBank/DDBJ databases">
        <title>Evolutionary Origins and Diversification of the Mycorrhizal Mutualists.</title>
        <authorList>
            <consortium name="DOE Joint Genome Institute"/>
            <consortium name="Mycorrhizal Genomics Consortium"/>
            <person name="Kohler A."/>
            <person name="Kuo A."/>
            <person name="Nagy L.G."/>
            <person name="Floudas D."/>
            <person name="Copeland A."/>
            <person name="Barry K.W."/>
            <person name="Cichocki N."/>
            <person name="Veneault-Fourrey C."/>
            <person name="LaButti K."/>
            <person name="Lindquist E.A."/>
            <person name="Lipzen A."/>
            <person name="Lundell T."/>
            <person name="Morin E."/>
            <person name="Murat C."/>
            <person name="Riley R."/>
            <person name="Ohm R."/>
            <person name="Sun H."/>
            <person name="Tunlid A."/>
            <person name="Henrissat B."/>
            <person name="Grigoriev I.V."/>
            <person name="Hibbett D.S."/>
            <person name="Martin F."/>
        </authorList>
    </citation>
    <scope>NUCLEOTIDE SEQUENCE [LARGE SCALE GENOMIC DNA]</scope>
    <source>
        <strain evidence="2">F 1598</strain>
    </source>
</reference>
<accession>A0A0C3FD56</accession>
<gene>
    <name evidence="1" type="ORF">PILCRDRAFT_825010</name>
</gene>
<sequence>MVQQTCSRLLGPAVIGFKYTIISQRPIPQSVARNGQHCVFNWDPACRSPLVTFIANRVFDSCHAVPQSDVTRRLSVIPCLLTPAKFVAWRNIHIRIKHTELWLASSTPALSRSGETHCSTSAFERILWLVALS</sequence>
<proteinExistence type="predicted"/>
<name>A0A0C3FD56_PILCF</name>
<evidence type="ECO:0000313" key="1">
    <source>
        <dbReference type="EMBL" id="KIM77776.1"/>
    </source>
</evidence>
<evidence type="ECO:0000313" key="2">
    <source>
        <dbReference type="Proteomes" id="UP000054166"/>
    </source>
</evidence>
<keyword evidence="2" id="KW-1185">Reference proteome</keyword>